<dbReference type="SUPFAM" id="SSF51735">
    <property type="entry name" value="NAD(P)-binding Rossmann-fold domains"/>
    <property type="match status" value="1"/>
</dbReference>
<evidence type="ECO:0000259" key="1">
    <source>
        <dbReference type="Pfam" id="PF01370"/>
    </source>
</evidence>
<dbReference type="Pfam" id="PF01370">
    <property type="entry name" value="Epimerase"/>
    <property type="match status" value="1"/>
</dbReference>
<proteinExistence type="predicted"/>
<name>A0A382F617_9ZZZZ</name>
<dbReference type="InterPro" id="IPR001509">
    <property type="entry name" value="Epimerase_deHydtase"/>
</dbReference>
<protein>
    <recommendedName>
        <fullName evidence="1">NAD-dependent epimerase/dehydratase domain-containing protein</fullName>
    </recommendedName>
</protein>
<evidence type="ECO:0000313" key="2">
    <source>
        <dbReference type="EMBL" id="SVB58135.1"/>
    </source>
</evidence>
<sequence length="74" mass="7649">MKAVVTGGAGFIGSTLVDRLVDRGDDILVIDDLSSGSEANLAKARSAGTGSVDLEVLDVAEERTTDVVANFRPD</sequence>
<dbReference type="AlphaFoldDB" id="A0A382F617"/>
<reference evidence="2" key="1">
    <citation type="submission" date="2018-05" db="EMBL/GenBank/DDBJ databases">
        <authorList>
            <person name="Lanie J.A."/>
            <person name="Ng W.-L."/>
            <person name="Kazmierczak K.M."/>
            <person name="Andrzejewski T.M."/>
            <person name="Davidsen T.M."/>
            <person name="Wayne K.J."/>
            <person name="Tettelin H."/>
            <person name="Glass J.I."/>
            <person name="Rusch D."/>
            <person name="Podicherti R."/>
            <person name="Tsui H.-C.T."/>
            <person name="Winkler M.E."/>
        </authorList>
    </citation>
    <scope>NUCLEOTIDE SEQUENCE</scope>
</reference>
<gene>
    <name evidence="2" type="ORF">METZ01_LOCUS210989</name>
</gene>
<feature type="domain" description="NAD-dependent epimerase/dehydratase" evidence="1">
    <location>
        <begin position="4"/>
        <end position="74"/>
    </location>
</feature>
<organism evidence="2">
    <name type="scientific">marine metagenome</name>
    <dbReference type="NCBI Taxonomy" id="408172"/>
    <lineage>
        <taxon>unclassified sequences</taxon>
        <taxon>metagenomes</taxon>
        <taxon>ecological metagenomes</taxon>
    </lineage>
</organism>
<accession>A0A382F617</accession>
<dbReference type="InterPro" id="IPR036291">
    <property type="entry name" value="NAD(P)-bd_dom_sf"/>
</dbReference>
<dbReference type="EMBL" id="UINC01048063">
    <property type="protein sequence ID" value="SVB58135.1"/>
    <property type="molecule type" value="Genomic_DNA"/>
</dbReference>
<feature type="non-terminal residue" evidence="2">
    <location>
        <position position="74"/>
    </location>
</feature>
<dbReference type="Gene3D" id="3.40.50.720">
    <property type="entry name" value="NAD(P)-binding Rossmann-like Domain"/>
    <property type="match status" value="1"/>
</dbReference>